<dbReference type="InterPro" id="IPR008257">
    <property type="entry name" value="Pept_M19"/>
</dbReference>
<name>A0A4P6ERZ9_9BACL</name>
<evidence type="ECO:0000313" key="1">
    <source>
        <dbReference type="EMBL" id="QAY65664.1"/>
    </source>
</evidence>
<dbReference type="OrthoDB" id="9804920at2"/>
<gene>
    <name evidence="1" type="ORF">ET464_03970</name>
</gene>
<dbReference type="PANTHER" id="PTHR10443">
    <property type="entry name" value="MICROSOMAL DIPEPTIDASE"/>
    <property type="match status" value="1"/>
</dbReference>
<dbReference type="AlphaFoldDB" id="A0A4P6ERZ9"/>
<dbReference type="CDD" id="cd01301">
    <property type="entry name" value="rDP_like"/>
    <property type="match status" value="1"/>
</dbReference>
<dbReference type="Proteomes" id="UP000293568">
    <property type="component" value="Chromosome"/>
</dbReference>
<dbReference type="RefSeq" id="WP_129438444.1">
    <property type="nucleotide sequence ID" value="NZ_CP035492.1"/>
</dbReference>
<dbReference type="GO" id="GO:0070573">
    <property type="term" value="F:metallodipeptidase activity"/>
    <property type="evidence" value="ECO:0007669"/>
    <property type="project" value="InterPro"/>
</dbReference>
<dbReference type="PANTHER" id="PTHR10443:SF12">
    <property type="entry name" value="DIPEPTIDASE"/>
    <property type="match status" value="1"/>
</dbReference>
<dbReference type="EMBL" id="CP035492">
    <property type="protein sequence ID" value="QAY65664.1"/>
    <property type="molecule type" value="Genomic_DNA"/>
</dbReference>
<dbReference type="Pfam" id="PF01244">
    <property type="entry name" value="Peptidase_M19"/>
    <property type="match status" value="1"/>
</dbReference>
<dbReference type="SUPFAM" id="SSF51556">
    <property type="entry name" value="Metallo-dependent hydrolases"/>
    <property type="match status" value="1"/>
</dbReference>
<keyword evidence="2" id="KW-1185">Reference proteome</keyword>
<protein>
    <submittedName>
        <fullName evidence="1">Membrane dipeptidase</fullName>
    </submittedName>
</protein>
<proteinExistence type="predicted"/>
<organism evidence="1 2">
    <name type="scientific">Paenibacillus protaetiae</name>
    <dbReference type="NCBI Taxonomy" id="2509456"/>
    <lineage>
        <taxon>Bacteria</taxon>
        <taxon>Bacillati</taxon>
        <taxon>Bacillota</taxon>
        <taxon>Bacilli</taxon>
        <taxon>Bacillales</taxon>
        <taxon>Paenibacillaceae</taxon>
        <taxon>Paenibacillus</taxon>
    </lineage>
</organism>
<dbReference type="InterPro" id="IPR032466">
    <property type="entry name" value="Metal_Hydrolase"/>
</dbReference>
<reference evidence="1 2" key="1">
    <citation type="submission" date="2019-01" db="EMBL/GenBank/DDBJ databases">
        <title>Genome sequencing of strain FW100M-2.</title>
        <authorList>
            <person name="Heo J."/>
            <person name="Kim S.-J."/>
            <person name="Kim J.-S."/>
            <person name="Hong S.-B."/>
            <person name="Kwon S.-W."/>
        </authorList>
    </citation>
    <scope>NUCLEOTIDE SEQUENCE [LARGE SCALE GENOMIC DNA]</scope>
    <source>
        <strain evidence="1 2">FW100M-2</strain>
    </source>
</reference>
<dbReference type="Gene3D" id="3.20.20.140">
    <property type="entry name" value="Metal-dependent hydrolases"/>
    <property type="match status" value="1"/>
</dbReference>
<dbReference type="PROSITE" id="PS51365">
    <property type="entry name" value="RENAL_DIPEPTIDASE_2"/>
    <property type="match status" value="1"/>
</dbReference>
<accession>A0A4P6ERZ9</accession>
<dbReference type="KEGG" id="pprt:ET464_03970"/>
<dbReference type="GO" id="GO:0006508">
    <property type="term" value="P:proteolysis"/>
    <property type="evidence" value="ECO:0007669"/>
    <property type="project" value="InterPro"/>
</dbReference>
<evidence type="ECO:0000313" key="2">
    <source>
        <dbReference type="Proteomes" id="UP000293568"/>
    </source>
</evidence>
<sequence>MNIPVADFHCDVLMKLLEDNKLSFQEDATGQLDVTLQKLKQSGAVFQTFAIFTSLTQRAGIEPVLESIDLFHRQVLTNPEIQWVRSKEDLKASISGGRIGAMLSIEGMDRLNGNPAMLRSLYELGVRAAGFTWNNANWAADGAMEERGAGLTAKGKEFVRLCDELGILLDVSHLSERAFWDMADTASRTILASHSNASSILPHKRNLSDDQIKAIIALQGVIGVTYVPYFVSGHSPVTIEDLLRHIERICELGGEQHVMLGSDFDGIEVYIDQLTGPQDVQHLQDALLKRYSEEQVRRFMSGNAIRFLLQHLPDGRS</sequence>